<proteinExistence type="inferred from homology"/>
<feature type="region of interest" description="Disordered" evidence="3">
    <location>
        <begin position="640"/>
        <end position="671"/>
    </location>
</feature>
<feature type="compositionally biased region" description="Pro residues" evidence="3">
    <location>
        <begin position="773"/>
        <end position="782"/>
    </location>
</feature>
<dbReference type="Pfam" id="PF08729">
    <property type="entry name" value="HUN"/>
    <property type="match status" value="1"/>
</dbReference>
<feature type="region of interest" description="Disordered" evidence="3">
    <location>
        <begin position="771"/>
        <end position="791"/>
    </location>
</feature>
<keyword evidence="7" id="KW-1185">Reference proteome</keyword>
<dbReference type="InParanoid" id="A0A668A2H4"/>
<feature type="compositionally biased region" description="Basic and acidic residues" evidence="3">
    <location>
        <begin position="514"/>
        <end position="524"/>
    </location>
</feature>
<dbReference type="GeneTree" id="ENSGT00940000158857"/>
<sequence>MAESRRVQLTTLSHDAPVPAATGQPPLAAMEGKGSRPDLPADTEATVRYILTLVESDENTFPEFSYAHLVDCQSRHAVAKDGSPPTTFEGEENGDKNEVAAIVRKLEEKYGGNTKKMKDRIQDLVDIGYGYDDEDSFIDNSEAYDEFVPASITTKYGGFYVNSGLLQFRQASDTESEDCTTERKTLDPSKKRKLNGGHDQPKKKQCKEVGTMKTTVDSKTGLSTEVIVDEKKKKKKKAAGVLSVTNMLKKFQREKERERQREKEMAAPIIGTPTLPLCPADAAGGGGSGLADPLLSLIGSTNDHALIQAASAVDFDIDLDSLLDVTEESSQFKSLLQPAEETQPMLLSQSKADVQTQAQCQPPKSTMKTSAQSKPQPEPTQVLSETKTTSHCVPLLDGLPLALERRIEELTLAAKTSEGESKLKFFTPEINLILLDIELQCQEQGGQVRSKVYTHLSSFLPCSRETLLKRVKKLLLSHEDPMQKLKEAIDRAMPQQIASFHESCQAHARVKSSKATDDGKEGKQKGNVGSEDNVEERIRKRGPQKLFKWNEEIREYFFHVVKAKMHKYKMDRKGSQEMEVYLKTFLDNEVKALWPKGWMQPRVLLRESRKILGPGTTLPRQKPKTEKRQSFFSGAAIVSSSSGESADSSSLQGTPPLKVDSTLDEGLIPRSPPLSVVEEGLDALKMVVDNKWEGGAAVDVGSLTPVETDKQSLCNTTSAPAAPGLSSLDLLAEQALAREQSVTDSISHEVLAAAVASAKYKPAVQHWSLGVSPPLPPPPPQSSPASSPGNREYHLLVPAVQQVTDFSGHGHNARCI</sequence>
<feature type="region of interest" description="Disordered" evidence="3">
    <location>
        <begin position="171"/>
        <end position="212"/>
    </location>
</feature>
<accession>A0A668A2H4</accession>
<feature type="region of interest" description="Disordered" evidence="3">
    <location>
        <begin position="508"/>
        <end position="537"/>
    </location>
</feature>
<gene>
    <name evidence="6" type="primary">LOC115358451</name>
</gene>
<protein>
    <submittedName>
        <fullName evidence="6">Ubinuclein-1-like</fullName>
    </submittedName>
</protein>
<feature type="region of interest" description="Disordered" evidence="3">
    <location>
        <begin position="349"/>
        <end position="387"/>
    </location>
</feature>
<reference evidence="6" key="2">
    <citation type="submission" date="2025-08" db="UniProtKB">
        <authorList>
            <consortium name="Ensembl"/>
        </authorList>
    </citation>
    <scope>IDENTIFICATION</scope>
</reference>
<keyword evidence="2" id="KW-0597">Phosphoprotein</keyword>
<dbReference type="PANTHER" id="PTHR21669">
    <property type="entry name" value="CAPZ-INTERACTING PROTEIN AND RELATED PROTEINS"/>
    <property type="match status" value="1"/>
</dbReference>
<dbReference type="InterPro" id="IPR026947">
    <property type="entry name" value="UBN_middle_dom"/>
</dbReference>
<dbReference type="InterPro" id="IPR014840">
    <property type="entry name" value="HRD"/>
</dbReference>
<dbReference type="AlphaFoldDB" id="A0A668A2H4"/>
<dbReference type="Proteomes" id="UP000472263">
    <property type="component" value="Chromosome 1"/>
</dbReference>
<evidence type="ECO:0000259" key="5">
    <source>
        <dbReference type="Pfam" id="PF14075"/>
    </source>
</evidence>
<feature type="compositionally biased region" description="Low complexity" evidence="3">
    <location>
        <begin position="640"/>
        <end position="650"/>
    </location>
</feature>
<evidence type="ECO:0000313" key="6">
    <source>
        <dbReference type="Ensembl" id="ENSMMDP00005049065.1"/>
    </source>
</evidence>
<dbReference type="GO" id="GO:0005634">
    <property type="term" value="C:nucleus"/>
    <property type="evidence" value="ECO:0007669"/>
    <property type="project" value="TreeGrafter"/>
</dbReference>
<reference evidence="6" key="1">
    <citation type="submission" date="2019-06" db="EMBL/GenBank/DDBJ databases">
        <authorList>
            <consortium name="Wellcome Sanger Institute Data Sharing"/>
        </authorList>
    </citation>
    <scope>NUCLEOTIDE SEQUENCE [LARGE SCALE GENOMIC DNA]</scope>
</reference>
<dbReference type="Ensembl" id="ENSMMDT00005050023.1">
    <property type="protein sequence ID" value="ENSMMDP00005049065.1"/>
    <property type="gene ID" value="ENSMMDG00005022312.1"/>
</dbReference>
<feature type="domain" description="Ubinuclein middle" evidence="5">
    <location>
        <begin position="396"/>
        <end position="604"/>
    </location>
</feature>
<dbReference type="Pfam" id="PF14075">
    <property type="entry name" value="UBN_AB"/>
    <property type="match status" value="1"/>
</dbReference>
<feature type="compositionally biased region" description="Basic and acidic residues" evidence="3">
    <location>
        <begin position="180"/>
        <end position="189"/>
    </location>
</feature>
<dbReference type="GeneID" id="115358451"/>
<feature type="compositionally biased region" description="Basic residues" evidence="3">
    <location>
        <begin position="190"/>
        <end position="205"/>
    </location>
</feature>
<evidence type="ECO:0000313" key="7">
    <source>
        <dbReference type="Proteomes" id="UP000472263"/>
    </source>
</evidence>
<reference evidence="6" key="3">
    <citation type="submission" date="2025-09" db="UniProtKB">
        <authorList>
            <consortium name="Ensembl"/>
        </authorList>
    </citation>
    <scope>IDENTIFICATION</scope>
</reference>
<dbReference type="OrthoDB" id="68076at2759"/>
<evidence type="ECO:0000256" key="3">
    <source>
        <dbReference type="SAM" id="MobiDB-lite"/>
    </source>
</evidence>
<comment type="similarity">
    <text evidence="1">Belongs to the ubinuclein family.</text>
</comment>
<feature type="domain" description="Hpc2-related" evidence="4">
    <location>
        <begin position="117"/>
        <end position="166"/>
    </location>
</feature>
<evidence type="ECO:0000256" key="1">
    <source>
        <dbReference type="ARBA" id="ARBA00009911"/>
    </source>
</evidence>
<dbReference type="RefSeq" id="XP_029906303.1">
    <property type="nucleotide sequence ID" value="XM_030050443.1"/>
</dbReference>
<feature type="region of interest" description="Disordered" evidence="3">
    <location>
        <begin position="1"/>
        <end position="40"/>
    </location>
</feature>
<organism evidence="6 7">
    <name type="scientific">Myripristis murdjan</name>
    <name type="common">pinecone soldierfish</name>
    <dbReference type="NCBI Taxonomy" id="586833"/>
    <lineage>
        <taxon>Eukaryota</taxon>
        <taxon>Metazoa</taxon>
        <taxon>Chordata</taxon>
        <taxon>Craniata</taxon>
        <taxon>Vertebrata</taxon>
        <taxon>Euteleostomi</taxon>
        <taxon>Actinopterygii</taxon>
        <taxon>Neopterygii</taxon>
        <taxon>Teleostei</taxon>
        <taxon>Neoteleostei</taxon>
        <taxon>Acanthomorphata</taxon>
        <taxon>Holocentriformes</taxon>
        <taxon>Holocentridae</taxon>
        <taxon>Myripristis</taxon>
    </lineage>
</organism>
<dbReference type="PANTHER" id="PTHR21669:SF12">
    <property type="entry name" value="UBINUCLEIN-1"/>
    <property type="match status" value="1"/>
</dbReference>
<evidence type="ECO:0000256" key="2">
    <source>
        <dbReference type="ARBA" id="ARBA00022553"/>
    </source>
</evidence>
<dbReference type="GO" id="GO:0006325">
    <property type="term" value="P:chromatin organization"/>
    <property type="evidence" value="ECO:0007669"/>
    <property type="project" value="TreeGrafter"/>
</dbReference>
<name>A0A668A2H4_9TELE</name>
<evidence type="ECO:0000259" key="4">
    <source>
        <dbReference type="Pfam" id="PF08729"/>
    </source>
</evidence>